<accession>A0A191WB62</accession>
<dbReference type="RefSeq" id="WP_067871622.1">
    <property type="nucleotide sequence ID" value="NZ_CP013979.1"/>
</dbReference>
<dbReference type="Proteomes" id="UP000078437">
    <property type="component" value="Chromosome"/>
</dbReference>
<evidence type="ECO:0000313" key="3">
    <source>
        <dbReference type="Proteomes" id="UP000078437"/>
    </source>
</evidence>
<reference evidence="2 3" key="1">
    <citation type="journal article" date="2016" name="Int. J. Syst. Evol. Microbiol.">
        <title>Agromyces aureus sp. nov., isolated from the rhizosphere of Salix caprea L. grown in a heavy-metal-contaminated soil.</title>
        <authorList>
            <person name="Corretto E."/>
            <person name="Antonielli L."/>
            <person name="Sessitsch A."/>
            <person name="Compant S."/>
            <person name="Gorfer M."/>
            <person name="Kuffner M."/>
            <person name="Brader G."/>
        </authorList>
    </citation>
    <scope>NUCLEOTIDE SEQUENCE [LARGE SCALE GENOMIC DNA]</scope>
    <source>
        <strain evidence="2 3">AR33</strain>
    </source>
</reference>
<gene>
    <name evidence="2" type="ORF">ATC03_00165</name>
</gene>
<dbReference type="KEGG" id="agy:ATC03_00165"/>
<feature type="signal peptide" evidence="1">
    <location>
        <begin position="1"/>
        <end position="20"/>
    </location>
</feature>
<sequence>MTLAAAITVGLTLAASPAMAASNSGTYTCNSGWWSSSQAGAPASVAHRHEQDGMWRERTYPAGFNQYKGWWQPGPVYETITTSATSFSGGYLLGCST</sequence>
<organism evidence="2 3">
    <name type="scientific">Agromyces aureus</name>
    <dbReference type="NCBI Taxonomy" id="453304"/>
    <lineage>
        <taxon>Bacteria</taxon>
        <taxon>Bacillati</taxon>
        <taxon>Actinomycetota</taxon>
        <taxon>Actinomycetes</taxon>
        <taxon>Micrococcales</taxon>
        <taxon>Microbacteriaceae</taxon>
        <taxon>Agromyces</taxon>
    </lineage>
</organism>
<reference evidence="3" key="2">
    <citation type="submission" date="2016-01" db="EMBL/GenBank/DDBJ databases">
        <title>Complete genome sequence of Agromyces aureus AR33T and comparison with related organisms.</title>
        <authorList>
            <person name="Corretto E."/>
            <person name="Antonielli L."/>
            <person name="Sessitsch A."/>
            <person name="Brader G."/>
        </authorList>
    </citation>
    <scope>NUCLEOTIDE SEQUENCE [LARGE SCALE GENOMIC DNA]</scope>
    <source>
        <strain evidence="3">AR33</strain>
    </source>
</reference>
<name>A0A191WB62_9MICO</name>
<dbReference type="EMBL" id="CP013979">
    <property type="protein sequence ID" value="ANJ25419.1"/>
    <property type="molecule type" value="Genomic_DNA"/>
</dbReference>
<keyword evidence="1" id="KW-0732">Signal</keyword>
<evidence type="ECO:0008006" key="4">
    <source>
        <dbReference type="Google" id="ProtNLM"/>
    </source>
</evidence>
<protein>
    <recommendedName>
        <fullName evidence="4">Lactococcin 972 family bacteriocin</fullName>
    </recommendedName>
</protein>
<dbReference type="AlphaFoldDB" id="A0A191WB62"/>
<evidence type="ECO:0000313" key="2">
    <source>
        <dbReference type="EMBL" id="ANJ25419.1"/>
    </source>
</evidence>
<feature type="chain" id="PRO_5008249277" description="Lactococcin 972 family bacteriocin" evidence="1">
    <location>
        <begin position="21"/>
        <end position="97"/>
    </location>
</feature>
<proteinExistence type="predicted"/>
<keyword evidence="3" id="KW-1185">Reference proteome</keyword>
<evidence type="ECO:0000256" key="1">
    <source>
        <dbReference type="SAM" id="SignalP"/>
    </source>
</evidence>